<reference evidence="2" key="1">
    <citation type="submission" date="2022-09" db="EMBL/GenBank/DDBJ databases">
        <title>Aureispira anguillicida sp. nov., isolated from Leptocephalus of Japanese eel Anguilla japonica.</title>
        <authorList>
            <person name="Yuasa K."/>
            <person name="Mekata T."/>
            <person name="Ikunari K."/>
        </authorList>
    </citation>
    <scope>NUCLEOTIDE SEQUENCE</scope>
    <source>
        <strain evidence="2">EL160426</strain>
    </source>
</reference>
<sequence length="266" mass="31172">MKKLLQIIGEILLIGLLTLLTQIGGIVYLFNIWVCKKVKWDNKWKPLLTFLILYCIGTFVLTPFLAPLFGREPVQHSERIQPANYMTILLNRNYVRPAINELLKSIDQKLSHTSIPINYLDANFPFINHFPLLPHLSHHDGKKLDLSLIYEDKKGMISKWQKSNSGYGVFVMPQKSESNQIRKCLKEGYLQYDYPKYLTFGTKNKALKFSKKGTKKLIQAILSEKQLEKIFIEPHLRERLNLKNKKIRYHGCRAVRHDDHIHLQIY</sequence>
<dbReference type="Gene3D" id="3.30.1380.10">
    <property type="match status" value="1"/>
</dbReference>
<dbReference type="KEGG" id="aup:AsAng_0011460"/>
<evidence type="ECO:0000256" key="1">
    <source>
        <dbReference type="SAM" id="Phobius"/>
    </source>
</evidence>
<gene>
    <name evidence="2" type="ORF">AsAng_0011460</name>
</gene>
<keyword evidence="1" id="KW-1133">Transmembrane helix</keyword>
<dbReference type="Proteomes" id="UP001060919">
    <property type="component" value="Chromosome"/>
</dbReference>
<dbReference type="InterPro" id="IPR009045">
    <property type="entry name" value="Zn_M74/Hedgehog-like"/>
</dbReference>
<feature type="transmembrane region" description="Helical" evidence="1">
    <location>
        <begin position="12"/>
        <end position="34"/>
    </location>
</feature>
<feature type="transmembrane region" description="Helical" evidence="1">
    <location>
        <begin position="46"/>
        <end position="69"/>
    </location>
</feature>
<evidence type="ECO:0000313" key="3">
    <source>
        <dbReference type="Proteomes" id="UP001060919"/>
    </source>
</evidence>
<keyword evidence="1" id="KW-0472">Membrane</keyword>
<dbReference type="EMBL" id="AP026867">
    <property type="protein sequence ID" value="BDS10438.1"/>
    <property type="molecule type" value="Genomic_DNA"/>
</dbReference>
<protein>
    <submittedName>
        <fullName evidence="2">Uncharacterized protein</fullName>
    </submittedName>
</protein>
<name>A0A915YCC6_9BACT</name>
<proteinExistence type="predicted"/>
<dbReference type="RefSeq" id="WP_264791749.1">
    <property type="nucleotide sequence ID" value="NZ_AP026867.1"/>
</dbReference>
<accession>A0A915YCC6</accession>
<evidence type="ECO:0000313" key="2">
    <source>
        <dbReference type="EMBL" id="BDS10438.1"/>
    </source>
</evidence>
<keyword evidence="3" id="KW-1185">Reference proteome</keyword>
<keyword evidence="1" id="KW-0812">Transmembrane</keyword>
<dbReference type="AlphaFoldDB" id="A0A915YCC6"/>
<organism evidence="2 3">
    <name type="scientific">Aureispira anguillae</name>
    <dbReference type="NCBI Taxonomy" id="2864201"/>
    <lineage>
        <taxon>Bacteria</taxon>
        <taxon>Pseudomonadati</taxon>
        <taxon>Bacteroidota</taxon>
        <taxon>Saprospiria</taxon>
        <taxon>Saprospirales</taxon>
        <taxon>Saprospiraceae</taxon>
        <taxon>Aureispira</taxon>
    </lineage>
</organism>